<gene>
    <name evidence="1" type="ORF">METZ01_LOCUS414725</name>
</gene>
<dbReference type="AlphaFoldDB" id="A0A382WV10"/>
<proteinExistence type="predicted"/>
<organism evidence="1">
    <name type="scientific">marine metagenome</name>
    <dbReference type="NCBI Taxonomy" id="408172"/>
    <lineage>
        <taxon>unclassified sequences</taxon>
        <taxon>metagenomes</taxon>
        <taxon>ecological metagenomes</taxon>
    </lineage>
</organism>
<evidence type="ECO:0000313" key="1">
    <source>
        <dbReference type="EMBL" id="SVD61871.1"/>
    </source>
</evidence>
<reference evidence="1" key="1">
    <citation type="submission" date="2018-05" db="EMBL/GenBank/DDBJ databases">
        <authorList>
            <person name="Lanie J.A."/>
            <person name="Ng W.-L."/>
            <person name="Kazmierczak K.M."/>
            <person name="Andrzejewski T.M."/>
            <person name="Davidsen T.M."/>
            <person name="Wayne K.J."/>
            <person name="Tettelin H."/>
            <person name="Glass J.I."/>
            <person name="Rusch D."/>
            <person name="Podicherti R."/>
            <person name="Tsui H.-C.T."/>
            <person name="Winkler M.E."/>
        </authorList>
    </citation>
    <scope>NUCLEOTIDE SEQUENCE</scope>
</reference>
<feature type="non-terminal residue" evidence="1">
    <location>
        <position position="103"/>
    </location>
</feature>
<protein>
    <submittedName>
        <fullName evidence="1">Uncharacterized protein</fullName>
    </submittedName>
</protein>
<name>A0A382WV10_9ZZZZ</name>
<sequence length="103" mass="11476">MGLGINYLVIDDDMMAMLPETLDSRMSWDAVQDEFGSTEVIFIAFGNKGKTVYSSESFALLWDLTKALENVNQVEKVSCITTISKIDSEDGFLEISDLQPARD</sequence>
<dbReference type="EMBL" id="UINC01162230">
    <property type="protein sequence ID" value="SVD61871.1"/>
    <property type="molecule type" value="Genomic_DNA"/>
</dbReference>
<accession>A0A382WV10</accession>